<keyword evidence="5" id="KW-0285">Flavoprotein</keyword>
<proteinExistence type="inferred from homology"/>
<evidence type="ECO:0000256" key="2">
    <source>
        <dbReference type="ARBA" id="ARBA00001927"/>
    </source>
</evidence>
<dbReference type="GO" id="GO:0046872">
    <property type="term" value="F:metal ion binding"/>
    <property type="evidence" value="ECO:0007669"/>
    <property type="project" value="UniProtKB-KW"/>
</dbReference>
<dbReference type="Proteomes" id="UP000054498">
    <property type="component" value="Unassembled WGS sequence"/>
</dbReference>
<dbReference type="GO" id="GO:0051538">
    <property type="term" value="F:3 iron, 4 sulfur cluster binding"/>
    <property type="evidence" value="ECO:0007669"/>
    <property type="project" value="UniProtKB-KW"/>
</dbReference>
<feature type="domain" description="Glutamine amidotransferase type-2" evidence="16">
    <location>
        <begin position="123"/>
        <end position="179"/>
    </location>
</feature>
<evidence type="ECO:0000256" key="7">
    <source>
        <dbReference type="ARBA" id="ARBA00022723"/>
    </source>
</evidence>
<evidence type="ECO:0000256" key="14">
    <source>
        <dbReference type="ARBA" id="ARBA00037928"/>
    </source>
</evidence>
<comment type="pathway">
    <text evidence="14">Amino-acid biosynthesis; L-glutamate biosynthesis via GLT pathway; L-glutamate from 2-oxoglutarate and L-glutamine (ferredoxin route): step 1/1.</text>
</comment>
<evidence type="ECO:0000256" key="5">
    <source>
        <dbReference type="ARBA" id="ARBA00022630"/>
    </source>
</evidence>
<evidence type="ECO:0000256" key="12">
    <source>
        <dbReference type="ARBA" id="ARBA00023164"/>
    </source>
</evidence>
<keyword evidence="12" id="KW-0314">Glutamate biosynthesis</keyword>
<dbReference type="GO" id="GO:0019676">
    <property type="term" value="P:ammonia assimilation cycle"/>
    <property type="evidence" value="ECO:0007669"/>
    <property type="project" value="TreeGrafter"/>
</dbReference>
<dbReference type="OrthoDB" id="4327079at2759"/>
<keyword evidence="10" id="KW-0408">Iron</keyword>
<keyword evidence="18" id="KW-1185">Reference proteome</keyword>
<dbReference type="GeneID" id="25732808"/>
<dbReference type="SUPFAM" id="SSF56235">
    <property type="entry name" value="N-terminal nucleophile aminohydrolases (Ntn hydrolases)"/>
    <property type="match status" value="1"/>
</dbReference>
<feature type="non-terminal residue" evidence="17">
    <location>
        <position position="1"/>
    </location>
</feature>
<keyword evidence="7" id="KW-0479">Metal-binding</keyword>
<keyword evidence="11" id="KW-0411">Iron-sulfur</keyword>
<evidence type="ECO:0000313" key="18">
    <source>
        <dbReference type="Proteomes" id="UP000054498"/>
    </source>
</evidence>
<evidence type="ECO:0000313" key="17">
    <source>
        <dbReference type="EMBL" id="KIY92790.1"/>
    </source>
</evidence>
<dbReference type="PANTHER" id="PTHR11938:SF133">
    <property type="entry name" value="GLUTAMATE SYNTHASE (NADH)"/>
    <property type="match status" value="1"/>
</dbReference>
<evidence type="ECO:0000256" key="10">
    <source>
        <dbReference type="ARBA" id="ARBA00023004"/>
    </source>
</evidence>
<dbReference type="RefSeq" id="XP_013891810.1">
    <property type="nucleotide sequence ID" value="XM_014036356.1"/>
</dbReference>
<keyword evidence="6" id="KW-0288">FMN</keyword>
<dbReference type="AlphaFoldDB" id="A0A0D2MBS8"/>
<evidence type="ECO:0000256" key="6">
    <source>
        <dbReference type="ARBA" id="ARBA00022643"/>
    </source>
</evidence>
<evidence type="ECO:0000256" key="15">
    <source>
        <dbReference type="ARBA" id="ARBA00039085"/>
    </source>
</evidence>
<evidence type="ECO:0000256" key="11">
    <source>
        <dbReference type="ARBA" id="ARBA00023014"/>
    </source>
</evidence>
<dbReference type="GO" id="GO:0016041">
    <property type="term" value="F:glutamate synthase (ferredoxin) activity"/>
    <property type="evidence" value="ECO:0007669"/>
    <property type="project" value="UniProtKB-EC"/>
</dbReference>
<keyword evidence="8" id="KW-0315">Glutamine amidotransferase</keyword>
<evidence type="ECO:0000256" key="13">
    <source>
        <dbReference type="ARBA" id="ARBA00023291"/>
    </source>
</evidence>
<accession>A0A0D2MBS8</accession>
<keyword evidence="4" id="KW-0028">Amino-acid biosynthesis</keyword>
<sequence>AGATGVRATGAAVPVARRTYGQAARLAAAHTINPDVAEPFEAESMPAYVPNEANLVADLETILKERDACGVRHRWRTLGPKFVYVAPLSTASLAAALVRCAAAAALDAAHSQALRAARAVPQVGFIANLKGIKSHTIVSQALRALGCMEHRGACSADDDSGDGAGLMTQIPWALIQRDIPAAEEGSTG</sequence>
<organism evidence="17 18">
    <name type="scientific">Monoraphidium neglectum</name>
    <dbReference type="NCBI Taxonomy" id="145388"/>
    <lineage>
        <taxon>Eukaryota</taxon>
        <taxon>Viridiplantae</taxon>
        <taxon>Chlorophyta</taxon>
        <taxon>core chlorophytes</taxon>
        <taxon>Chlorophyceae</taxon>
        <taxon>CS clade</taxon>
        <taxon>Sphaeropleales</taxon>
        <taxon>Selenastraceae</taxon>
        <taxon>Monoraphidium</taxon>
    </lineage>
</organism>
<dbReference type="KEGG" id="mng:MNEG_15173"/>
<dbReference type="STRING" id="145388.A0A0D2MBS8"/>
<dbReference type="PANTHER" id="PTHR11938">
    <property type="entry name" value="FAD NADPH DEHYDROGENASE/OXIDOREDUCTASE"/>
    <property type="match status" value="1"/>
</dbReference>
<evidence type="ECO:0000259" key="16">
    <source>
        <dbReference type="Pfam" id="PF00310"/>
    </source>
</evidence>
<dbReference type="InterPro" id="IPR017932">
    <property type="entry name" value="GATase_2_dom"/>
</dbReference>
<keyword evidence="13" id="KW-0003">3Fe-4S</keyword>
<protein>
    <recommendedName>
        <fullName evidence="15">glutamate synthase (ferredoxin)</fullName>
        <ecNumber evidence="15">1.4.7.1</ecNumber>
    </recommendedName>
</protein>
<evidence type="ECO:0000256" key="8">
    <source>
        <dbReference type="ARBA" id="ARBA00022962"/>
    </source>
</evidence>
<dbReference type="GO" id="GO:0006537">
    <property type="term" value="P:glutamate biosynthetic process"/>
    <property type="evidence" value="ECO:0007669"/>
    <property type="project" value="UniProtKB-KW"/>
</dbReference>
<comment type="cofactor">
    <cofactor evidence="1">
        <name>FMN</name>
        <dbReference type="ChEBI" id="CHEBI:58210"/>
    </cofactor>
</comment>
<name>A0A0D2MBS8_9CHLO</name>
<gene>
    <name evidence="17" type="ORF">MNEG_15173</name>
</gene>
<reference evidence="17 18" key="1">
    <citation type="journal article" date="2013" name="BMC Genomics">
        <title>Reconstruction of the lipid metabolism for the microalga Monoraphidium neglectum from its genome sequence reveals characteristics suitable for biofuel production.</title>
        <authorList>
            <person name="Bogen C."/>
            <person name="Al-Dilaimi A."/>
            <person name="Albersmeier A."/>
            <person name="Wichmann J."/>
            <person name="Grundmann M."/>
            <person name="Rupp O."/>
            <person name="Lauersen K.J."/>
            <person name="Blifernez-Klassen O."/>
            <person name="Kalinowski J."/>
            <person name="Goesmann A."/>
            <person name="Mussgnug J.H."/>
            <person name="Kruse O."/>
        </authorList>
    </citation>
    <scope>NUCLEOTIDE SEQUENCE [LARGE SCALE GENOMIC DNA]</scope>
    <source>
        <strain evidence="17 18">SAG 48.87</strain>
    </source>
</reference>
<dbReference type="InterPro" id="IPR050711">
    <property type="entry name" value="ET-N_metabolism_enzyme"/>
</dbReference>
<evidence type="ECO:0000256" key="3">
    <source>
        <dbReference type="ARBA" id="ARBA00009716"/>
    </source>
</evidence>
<keyword evidence="9 17" id="KW-0560">Oxidoreductase</keyword>
<evidence type="ECO:0000256" key="9">
    <source>
        <dbReference type="ARBA" id="ARBA00023002"/>
    </source>
</evidence>
<dbReference type="EC" id="1.4.7.1" evidence="15"/>
<comment type="similarity">
    <text evidence="3">Belongs to the glutamate synthase family.</text>
</comment>
<dbReference type="EMBL" id="KK105312">
    <property type="protein sequence ID" value="KIY92790.1"/>
    <property type="molecule type" value="Genomic_DNA"/>
</dbReference>
<evidence type="ECO:0000256" key="1">
    <source>
        <dbReference type="ARBA" id="ARBA00001917"/>
    </source>
</evidence>
<evidence type="ECO:0000256" key="4">
    <source>
        <dbReference type="ARBA" id="ARBA00022605"/>
    </source>
</evidence>
<comment type="cofactor">
    <cofactor evidence="2">
        <name>[3Fe-4S] cluster</name>
        <dbReference type="ChEBI" id="CHEBI:21137"/>
    </cofactor>
</comment>
<dbReference type="Gene3D" id="3.60.20.10">
    <property type="entry name" value="Glutamine Phosphoribosylpyrophosphate, subunit 1, domain 1"/>
    <property type="match status" value="1"/>
</dbReference>
<dbReference type="InterPro" id="IPR029055">
    <property type="entry name" value="Ntn_hydrolases_N"/>
</dbReference>
<dbReference type="Pfam" id="PF00310">
    <property type="entry name" value="GATase_2"/>
    <property type="match status" value="1"/>
</dbReference>